<accession>A0AAV7J018</accession>
<comment type="caution">
    <text evidence="1">The sequence shown here is derived from an EMBL/GenBank/DDBJ whole genome shotgun (WGS) entry which is preliminary data.</text>
</comment>
<sequence length="194" mass="21903">MQQGERQKESRAIQEKGREALFVLQRQLPINTRLLFSSLTCIVVVRVDGGGGCYEKDEGEETNEEAGVTEKLKEAQLTSMQMWTRAYSFHPYPLCPHTPLSSYILGFGPTPPNSTLRPFAPPHSLPLPPSVPARYFALLRPLSVYKTVQFPVPLRGLAFANNFYGIYWKFIRVNINSTVGLESQRVFVLLAPKF</sequence>
<proteinExistence type="predicted"/>
<evidence type="ECO:0000313" key="2">
    <source>
        <dbReference type="Proteomes" id="UP000826195"/>
    </source>
</evidence>
<dbReference type="EMBL" id="JAHXZJ010000374">
    <property type="protein sequence ID" value="KAH0561748.1"/>
    <property type="molecule type" value="Genomic_DNA"/>
</dbReference>
<dbReference type="AlphaFoldDB" id="A0AAV7J018"/>
<protein>
    <submittedName>
        <fullName evidence="1">Uncharacterized protein</fullName>
    </submittedName>
</protein>
<reference evidence="1 2" key="1">
    <citation type="journal article" date="2021" name="J. Hered.">
        <title>A chromosome-level genome assembly of the parasitoid wasp, Cotesia glomerata (Hymenoptera: Braconidae).</title>
        <authorList>
            <person name="Pinto B.J."/>
            <person name="Weis J.J."/>
            <person name="Gamble T."/>
            <person name="Ode P.J."/>
            <person name="Paul R."/>
            <person name="Zaspel J.M."/>
        </authorList>
    </citation>
    <scope>NUCLEOTIDE SEQUENCE [LARGE SCALE GENOMIC DNA]</scope>
    <source>
        <strain evidence="1">CgM1</strain>
    </source>
</reference>
<organism evidence="1 2">
    <name type="scientific">Cotesia glomerata</name>
    <name type="common">Lepidopteran parasitic wasp</name>
    <name type="synonym">Apanteles glomeratus</name>
    <dbReference type="NCBI Taxonomy" id="32391"/>
    <lineage>
        <taxon>Eukaryota</taxon>
        <taxon>Metazoa</taxon>
        <taxon>Ecdysozoa</taxon>
        <taxon>Arthropoda</taxon>
        <taxon>Hexapoda</taxon>
        <taxon>Insecta</taxon>
        <taxon>Pterygota</taxon>
        <taxon>Neoptera</taxon>
        <taxon>Endopterygota</taxon>
        <taxon>Hymenoptera</taxon>
        <taxon>Apocrita</taxon>
        <taxon>Ichneumonoidea</taxon>
        <taxon>Braconidae</taxon>
        <taxon>Microgastrinae</taxon>
        <taxon>Cotesia</taxon>
    </lineage>
</organism>
<dbReference type="Proteomes" id="UP000826195">
    <property type="component" value="Unassembled WGS sequence"/>
</dbReference>
<name>A0AAV7J018_COTGL</name>
<gene>
    <name evidence="1" type="ORF">KQX54_019219</name>
</gene>
<keyword evidence="2" id="KW-1185">Reference proteome</keyword>
<evidence type="ECO:0000313" key="1">
    <source>
        <dbReference type="EMBL" id="KAH0561748.1"/>
    </source>
</evidence>